<protein>
    <recommendedName>
        <fullName evidence="8">Protein root UVB sensitive/RUS domain-containing protein</fullName>
    </recommendedName>
</protein>
<evidence type="ECO:0000256" key="2">
    <source>
        <dbReference type="ARBA" id="ARBA00007558"/>
    </source>
</evidence>
<evidence type="ECO:0000256" key="1">
    <source>
        <dbReference type="ARBA" id="ARBA00004370"/>
    </source>
</evidence>
<evidence type="ECO:0000256" key="7">
    <source>
        <dbReference type="SAM" id="Phobius"/>
    </source>
</evidence>
<evidence type="ECO:0000256" key="3">
    <source>
        <dbReference type="ARBA" id="ARBA00022692"/>
    </source>
</evidence>
<feature type="region of interest" description="Disordered" evidence="6">
    <location>
        <begin position="28"/>
        <end position="50"/>
    </location>
</feature>
<dbReference type="PANTHER" id="PTHR12770:SF31">
    <property type="entry name" value="RUS FAMILY MEMBER 1"/>
    <property type="match status" value="1"/>
</dbReference>
<dbReference type="GeneID" id="34460293"/>
<keyword evidence="4 7" id="KW-1133">Transmembrane helix</keyword>
<dbReference type="AlphaFoldDB" id="A0A1L9W081"/>
<dbReference type="RefSeq" id="XP_022406227.1">
    <property type="nucleotide sequence ID" value="XM_022544032.1"/>
</dbReference>
<sequence length="503" mass="54470">MASNNRNAITLIETDEVNHPTATYVYTESQKQSRNGAQTGRIDHIPPTSAPSSWSRAKLMSFLGDVFLPAGYPHSVTDDYLPYQIFDSLQAFSSSIAGLLASRAVLQGVGVGNPTATPTAALLLSTLQDTASRLATIAFAYRIGTALEPECKRYRFAADVFNDLGMVLNCLSPMVPAGVVRVGVLSAAGVLTALCGVAGGSSKATLSAHFVRGGRGSLGDVNAKDSSQETIISLIGMLTGSLIITHITTPITTWITLLTLLILHLSLNYLAVRSVQMTTLNRQRANILFSTLLGSDPALLFLTLGGGMGAPLQPQTDIQEEKRKWNLLTPAQVSSKELIFEQDEILKWYSNKAGQVVTLGYANIGISINQFLNSTDHNLLPNLTTIFTNESYILYLSSVTTIGTTTKVKWTANILLKQSSTPHSQLKAWMHGLLAARVISSSFPVKEKGGDYDDKVLRVMEQTLTFLNHGDRFEEYLSALKECGWELDVASLETRPGRRVSVA</sequence>
<dbReference type="InterPro" id="IPR054549">
    <property type="entry name" value="UVB_sens_RUS_dom"/>
</dbReference>
<feature type="transmembrane region" description="Helical" evidence="7">
    <location>
        <begin position="254"/>
        <end position="272"/>
    </location>
</feature>
<evidence type="ECO:0000256" key="6">
    <source>
        <dbReference type="SAM" id="MobiDB-lite"/>
    </source>
</evidence>
<dbReference type="EMBL" id="KV878888">
    <property type="protein sequence ID" value="OJJ89565.1"/>
    <property type="molecule type" value="Genomic_DNA"/>
</dbReference>
<evidence type="ECO:0000313" key="10">
    <source>
        <dbReference type="Proteomes" id="UP000184300"/>
    </source>
</evidence>
<dbReference type="OrthoDB" id="364779at2759"/>
<reference evidence="10" key="1">
    <citation type="journal article" date="2017" name="Genome Biol.">
        <title>Comparative genomics reveals high biological diversity and specific adaptations in the industrially and medically important fungal genus Aspergillus.</title>
        <authorList>
            <person name="de Vries R.P."/>
            <person name="Riley R."/>
            <person name="Wiebenga A."/>
            <person name="Aguilar-Osorio G."/>
            <person name="Amillis S."/>
            <person name="Uchima C.A."/>
            <person name="Anderluh G."/>
            <person name="Asadollahi M."/>
            <person name="Askin M."/>
            <person name="Barry K."/>
            <person name="Battaglia E."/>
            <person name="Bayram O."/>
            <person name="Benocci T."/>
            <person name="Braus-Stromeyer S.A."/>
            <person name="Caldana C."/>
            <person name="Canovas D."/>
            <person name="Cerqueira G.C."/>
            <person name="Chen F."/>
            <person name="Chen W."/>
            <person name="Choi C."/>
            <person name="Clum A."/>
            <person name="Dos Santos R.A."/>
            <person name="Damasio A.R."/>
            <person name="Diallinas G."/>
            <person name="Emri T."/>
            <person name="Fekete E."/>
            <person name="Flipphi M."/>
            <person name="Freyberg S."/>
            <person name="Gallo A."/>
            <person name="Gournas C."/>
            <person name="Habgood R."/>
            <person name="Hainaut M."/>
            <person name="Harispe M.L."/>
            <person name="Henrissat B."/>
            <person name="Hilden K.S."/>
            <person name="Hope R."/>
            <person name="Hossain A."/>
            <person name="Karabika E."/>
            <person name="Karaffa L."/>
            <person name="Karanyi Z."/>
            <person name="Krasevec N."/>
            <person name="Kuo A."/>
            <person name="Kusch H."/>
            <person name="LaButti K."/>
            <person name="Lagendijk E.L."/>
            <person name="Lapidus A."/>
            <person name="Levasseur A."/>
            <person name="Lindquist E."/>
            <person name="Lipzen A."/>
            <person name="Logrieco A.F."/>
            <person name="MacCabe A."/>
            <person name="Maekelae M.R."/>
            <person name="Malavazi I."/>
            <person name="Melin P."/>
            <person name="Meyer V."/>
            <person name="Mielnichuk N."/>
            <person name="Miskei M."/>
            <person name="Molnar A.P."/>
            <person name="Mule G."/>
            <person name="Ngan C.Y."/>
            <person name="Orejas M."/>
            <person name="Orosz E."/>
            <person name="Ouedraogo J.P."/>
            <person name="Overkamp K.M."/>
            <person name="Park H.-S."/>
            <person name="Perrone G."/>
            <person name="Piumi F."/>
            <person name="Punt P.J."/>
            <person name="Ram A.F."/>
            <person name="Ramon A."/>
            <person name="Rauscher S."/>
            <person name="Record E."/>
            <person name="Riano-Pachon D.M."/>
            <person name="Robert V."/>
            <person name="Roehrig J."/>
            <person name="Ruller R."/>
            <person name="Salamov A."/>
            <person name="Salih N.S."/>
            <person name="Samson R.A."/>
            <person name="Sandor E."/>
            <person name="Sanguinetti M."/>
            <person name="Schuetze T."/>
            <person name="Sepcic K."/>
            <person name="Shelest E."/>
            <person name="Sherlock G."/>
            <person name="Sophianopoulou V."/>
            <person name="Squina F.M."/>
            <person name="Sun H."/>
            <person name="Susca A."/>
            <person name="Todd R.B."/>
            <person name="Tsang A."/>
            <person name="Unkles S.E."/>
            <person name="van de Wiele N."/>
            <person name="van Rossen-Uffink D."/>
            <person name="Oliveira J.V."/>
            <person name="Vesth T.C."/>
            <person name="Visser J."/>
            <person name="Yu J.-H."/>
            <person name="Zhou M."/>
            <person name="Andersen M.R."/>
            <person name="Archer D.B."/>
            <person name="Baker S.E."/>
            <person name="Benoit I."/>
            <person name="Brakhage A.A."/>
            <person name="Braus G.H."/>
            <person name="Fischer R."/>
            <person name="Frisvad J.C."/>
            <person name="Goldman G.H."/>
            <person name="Houbraken J."/>
            <person name="Oakley B."/>
            <person name="Pocsi I."/>
            <person name="Scazzocchio C."/>
            <person name="Seiboth B."/>
            <person name="vanKuyk P.A."/>
            <person name="Wortman J."/>
            <person name="Dyer P.S."/>
            <person name="Grigoriev I.V."/>
        </authorList>
    </citation>
    <scope>NUCLEOTIDE SEQUENCE [LARGE SCALE GENOMIC DNA]</scope>
    <source>
        <strain evidence="10">CBS 516.65</strain>
    </source>
</reference>
<proteinExistence type="inferred from homology"/>
<dbReference type="VEuPathDB" id="FungiDB:ASPGLDRAFT_31248"/>
<name>A0A1L9W081_ASPGL</name>
<gene>
    <name evidence="9" type="ORF">ASPGLDRAFT_31248</name>
</gene>
<feature type="compositionally biased region" description="Polar residues" evidence="6">
    <location>
        <begin position="28"/>
        <end position="38"/>
    </location>
</feature>
<accession>A0A1L9W081</accession>
<dbReference type="Pfam" id="PF04884">
    <property type="entry name" value="UVB_sens_prot"/>
    <property type="match status" value="1"/>
</dbReference>
<dbReference type="Proteomes" id="UP000184300">
    <property type="component" value="Unassembled WGS sequence"/>
</dbReference>
<organism evidence="9 10">
    <name type="scientific">Aspergillus glaucus CBS 516.65</name>
    <dbReference type="NCBI Taxonomy" id="1160497"/>
    <lineage>
        <taxon>Eukaryota</taxon>
        <taxon>Fungi</taxon>
        <taxon>Dikarya</taxon>
        <taxon>Ascomycota</taxon>
        <taxon>Pezizomycotina</taxon>
        <taxon>Eurotiomycetes</taxon>
        <taxon>Eurotiomycetidae</taxon>
        <taxon>Eurotiales</taxon>
        <taxon>Aspergillaceae</taxon>
        <taxon>Aspergillus</taxon>
        <taxon>Aspergillus subgen. Aspergillus</taxon>
    </lineage>
</organism>
<keyword evidence="10" id="KW-1185">Reference proteome</keyword>
<dbReference type="InterPro" id="IPR006968">
    <property type="entry name" value="RUS_fam"/>
</dbReference>
<evidence type="ECO:0000256" key="5">
    <source>
        <dbReference type="ARBA" id="ARBA00023136"/>
    </source>
</evidence>
<dbReference type="PANTHER" id="PTHR12770">
    <property type="entry name" value="RUS1 FAMILY PROTEIN C16ORF58"/>
    <property type="match status" value="1"/>
</dbReference>
<keyword evidence="5 7" id="KW-0472">Membrane</keyword>
<evidence type="ECO:0000256" key="4">
    <source>
        <dbReference type="ARBA" id="ARBA00022989"/>
    </source>
</evidence>
<dbReference type="GO" id="GO:0016020">
    <property type="term" value="C:membrane"/>
    <property type="evidence" value="ECO:0007669"/>
    <property type="project" value="UniProtKB-SubCell"/>
</dbReference>
<comment type="subcellular location">
    <subcellularLocation>
        <location evidence="1">Membrane</location>
    </subcellularLocation>
</comment>
<feature type="domain" description="Protein root UVB sensitive/RUS" evidence="8">
    <location>
        <begin position="55"/>
        <end position="293"/>
    </location>
</feature>
<keyword evidence="3 7" id="KW-0812">Transmembrane</keyword>
<evidence type="ECO:0000259" key="8">
    <source>
        <dbReference type="Pfam" id="PF04884"/>
    </source>
</evidence>
<evidence type="ECO:0000313" key="9">
    <source>
        <dbReference type="EMBL" id="OJJ89565.1"/>
    </source>
</evidence>
<comment type="similarity">
    <text evidence="2">Belongs to the RUS1 family.</text>
</comment>